<dbReference type="EMBL" id="JBHFFA010000007">
    <property type="protein sequence ID" value="KAL2613714.1"/>
    <property type="molecule type" value="Genomic_DNA"/>
</dbReference>
<feature type="compositionally biased region" description="Polar residues" evidence="2">
    <location>
        <begin position="84"/>
        <end position="116"/>
    </location>
</feature>
<dbReference type="PANTHER" id="PTHR47490:SF2">
    <property type="entry name" value="PROTEIN BLISTER"/>
    <property type="match status" value="1"/>
</dbReference>
<dbReference type="InterPro" id="IPR044194">
    <property type="entry name" value="BLISTER"/>
</dbReference>
<feature type="coiled-coil region" evidence="1">
    <location>
        <begin position="627"/>
        <end position="654"/>
    </location>
</feature>
<feature type="region of interest" description="Disordered" evidence="2">
    <location>
        <begin position="357"/>
        <end position="397"/>
    </location>
</feature>
<feature type="region of interest" description="Disordered" evidence="2">
    <location>
        <begin position="440"/>
        <end position="466"/>
    </location>
</feature>
<feature type="compositionally biased region" description="Low complexity" evidence="2">
    <location>
        <begin position="452"/>
        <end position="463"/>
    </location>
</feature>
<sequence length="907" mass="96959">MAAAASPPYRAASPPYRSPPPPIITTKAGPSFSSSAPPVSSKKQQDVAAGRRRWEEFKKKKAQKTSTGPPFEETVGFASRNEEQSTASDGSGTLSTSLASNGHMSSQDDFGTSRSDGPSAAEKATVYVPTSQHIGKTAFTNSETRVYELSSNTVEGATVDESPQPNVSLSGAPSHGAEASEGFRVPMQPSLPVLDRNRNRFGMSAAPIGSGGPVVVPAPASVAQSVPSYLQAPIPGTIGQDKAVRPSFSNSFSASQAVPCVPLPTRHSGSLVHTNDRLFSNRGQREEARPPSSMEPEPELVSSAVSSVRFPASLPPGSSAPFPINNGNWRMPNPGIDKGQVSSAENDLFGLVHPPSRTSENFTPLDSAGSVQLPLPPSRSHPPWFSSAPHSGSLEPSLPVSLSNGPEMIPPKTSAHPVLDGPVLPSADLPALHFSRANPTASIPYENGTFEPSTRPSSWSSTSVLGPSTPVKKSAVPVDLPWQLPQANSSRDDFAMLEQHIEDLTQEKFSLQRGLDTARALAETLAQENSALTEDYNKQGALVNEFKEEVERLKGEIRAQAVLYKNVSSEKDRALLECKAAVGRAQALAAEVIALEEKVLKSRSQELKLQREMESLAVDTDSQKRQVAALDKDRANLRSLVEALQEEKTLLQTRLRNAVTVEELRPTTNDIPAPAATSSSLQVDVSTSTDDLELDAFLTAGTAVLPSASQLSLEQAQAAGFPFLDQQYGQPAIMPSVQTMPVLSYTNFSQSSESSSSIMTRNSIIQHTAASSVGTRLGGRSFHLSPGSAMIPEDQVTIVENINTLIMELAEEREALLKALRAESVGASELRALNAELSHKLEVQTQRLELAVAQSMAHGSAPIVENETYETSRLGPVYVDEGDEVVDRVLGWIMQLFPSGSSRRKRL</sequence>
<comment type="caution">
    <text evidence="3">The sequence shown here is derived from an EMBL/GenBank/DDBJ whole genome shotgun (WGS) entry which is preliminary data.</text>
</comment>
<feature type="compositionally biased region" description="Polar residues" evidence="2">
    <location>
        <begin position="152"/>
        <end position="171"/>
    </location>
</feature>
<evidence type="ECO:0000313" key="4">
    <source>
        <dbReference type="Proteomes" id="UP001605036"/>
    </source>
</evidence>
<feature type="compositionally biased region" description="Low complexity" evidence="2">
    <location>
        <begin position="30"/>
        <end position="41"/>
    </location>
</feature>
<protein>
    <submittedName>
        <fullName evidence="3">Uncharacterized protein</fullName>
    </submittedName>
</protein>
<keyword evidence="4" id="KW-1185">Reference proteome</keyword>
<dbReference type="PANTHER" id="PTHR47490">
    <property type="entry name" value="PROTEIN BLISTER"/>
    <property type="match status" value="1"/>
</dbReference>
<feature type="compositionally biased region" description="Low complexity" evidence="2">
    <location>
        <begin position="1"/>
        <end position="15"/>
    </location>
</feature>
<keyword evidence="1" id="KW-0175">Coiled coil</keyword>
<proteinExistence type="predicted"/>
<reference evidence="3 4" key="1">
    <citation type="submission" date="2024-09" db="EMBL/GenBank/DDBJ databases">
        <title>Chromosome-scale assembly of Riccia fluitans.</title>
        <authorList>
            <person name="Paukszto L."/>
            <person name="Sawicki J."/>
            <person name="Karawczyk K."/>
            <person name="Piernik-Szablinska J."/>
            <person name="Szczecinska M."/>
            <person name="Mazdziarz M."/>
        </authorList>
    </citation>
    <scope>NUCLEOTIDE SEQUENCE [LARGE SCALE GENOMIC DNA]</scope>
    <source>
        <strain evidence="3">Rf_01</strain>
        <tissue evidence="3">Aerial parts of the thallus</tissue>
    </source>
</reference>
<evidence type="ECO:0000256" key="1">
    <source>
        <dbReference type="SAM" id="Coils"/>
    </source>
</evidence>
<dbReference type="Proteomes" id="UP001605036">
    <property type="component" value="Unassembled WGS sequence"/>
</dbReference>
<feature type="region of interest" description="Disordered" evidence="2">
    <location>
        <begin position="268"/>
        <end position="302"/>
    </location>
</feature>
<gene>
    <name evidence="3" type="ORF">R1flu_025406</name>
</gene>
<feature type="region of interest" description="Disordered" evidence="2">
    <location>
        <begin position="152"/>
        <end position="191"/>
    </location>
</feature>
<evidence type="ECO:0000313" key="3">
    <source>
        <dbReference type="EMBL" id="KAL2613714.1"/>
    </source>
</evidence>
<feature type="coiled-coil region" evidence="1">
    <location>
        <begin position="487"/>
        <end position="563"/>
    </location>
</feature>
<feature type="compositionally biased region" description="Polar residues" evidence="2">
    <location>
        <begin position="268"/>
        <end position="282"/>
    </location>
</feature>
<feature type="region of interest" description="Disordered" evidence="2">
    <location>
        <begin position="1"/>
        <end position="128"/>
    </location>
</feature>
<name>A0ABD1XXP6_9MARC</name>
<dbReference type="AlphaFoldDB" id="A0ABD1XXP6"/>
<accession>A0ABD1XXP6</accession>
<evidence type="ECO:0000256" key="2">
    <source>
        <dbReference type="SAM" id="MobiDB-lite"/>
    </source>
</evidence>
<organism evidence="3 4">
    <name type="scientific">Riccia fluitans</name>
    <dbReference type="NCBI Taxonomy" id="41844"/>
    <lineage>
        <taxon>Eukaryota</taxon>
        <taxon>Viridiplantae</taxon>
        <taxon>Streptophyta</taxon>
        <taxon>Embryophyta</taxon>
        <taxon>Marchantiophyta</taxon>
        <taxon>Marchantiopsida</taxon>
        <taxon>Marchantiidae</taxon>
        <taxon>Marchantiales</taxon>
        <taxon>Ricciaceae</taxon>
        <taxon>Riccia</taxon>
    </lineage>
</organism>